<proteinExistence type="predicted"/>
<evidence type="ECO:0000259" key="1">
    <source>
        <dbReference type="Pfam" id="PF06048"/>
    </source>
</evidence>
<dbReference type="InterPro" id="IPR009270">
    <property type="entry name" value="DUF927"/>
</dbReference>
<comment type="caution">
    <text evidence="2">The sequence shown here is derived from an EMBL/GenBank/DDBJ whole genome shotgun (WGS) entry which is preliminary data.</text>
</comment>
<keyword evidence="3" id="KW-1185">Reference proteome</keyword>
<dbReference type="Pfam" id="PF06048">
    <property type="entry name" value="DUF927"/>
    <property type="match status" value="1"/>
</dbReference>
<keyword evidence="2" id="KW-0378">Hydrolase</keyword>
<accession>A0A2B8BFN7</accession>
<dbReference type="AlphaFoldDB" id="A0A2B8BFN7"/>
<feature type="domain" description="DUF927" evidence="1">
    <location>
        <begin position="271"/>
        <end position="531"/>
    </location>
</feature>
<sequence>MMPDDNTSMFTPLTPDEVKASRATGLAKGADKVPILPVPDNAPQLRFKHPKYGEPSRTWPYRDAAGRLLGYAARFDFTASDGTAAKDVLPLTFCDLGNGKRGWRSKGIPDPRPLYKLPELIARPDALVIVTEGEKAADAAAELLPERITTTPMHGAKSPHKTDWSPVKGREVVIWPDHDEPGASFAQAVAELATKAGAASVRVVKVPADWPPGWDLADEPPAGVTVETLRAMIEAAGPWEPPPKAPAGQRRGMPPEMLAFVMRDYGLYHRDPDTGDTLLSGPFEVVAETRDSTGGSWGVLLAWKDPDGRRHEWAMPRSILAGDGTEFRRVFLDGGLFVAPGRKARDMLMVYLANVRAETYATCVDRTGWHGRVYVSATRTYGDTQSDPVILQGVTAAADTKPRGTLEGWQDEVAALAIGNSRLAFALSAAFAGPLLYLLNAESGGLHFRGASSIGKSSMLNVAASAWGCPVYNWRATDNAAEALARAANDALLCLDELGQADGRAADAMGYMLSNGAGKARMAKDTSARPVMTWRMVFVSTGEIGLAEKVAEAGRRTRAGQEIRILDIPADAGAGLGAFEALHGSIDGDAFSRRLRLATETHRGHAAHAFLERITASDLDELSTAVRAGGDRWKAEHLPAGADGQVQRAAGRFALIAAAGELAATMGVLPWPDGEASRAAAACFTAWINARGGKGPAEVTAGIAQVRGFLEAHGMSRFEPAWETDATGQPVESRTINRVGFRRKDALGQWEFYAMAEGFKEMAKGFNSKELAAELVKAGMLAPAGNGKSSKPVKVPNVGPLKLYHFTPAALAGGDDDA</sequence>
<dbReference type="Gene3D" id="3.40.1360.10">
    <property type="match status" value="1"/>
</dbReference>
<dbReference type="Proteomes" id="UP000225379">
    <property type="component" value="Unassembled WGS sequence"/>
</dbReference>
<dbReference type="InterPro" id="IPR034154">
    <property type="entry name" value="TOPRIM_DnaG/twinkle"/>
</dbReference>
<dbReference type="OrthoDB" id="784829at2"/>
<evidence type="ECO:0000313" key="2">
    <source>
        <dbReference type="EMBL" id="PGH56519.1"/>
    </source>
</evidence>
<keyword evidence="2" id="KW-0347">Helicase</keyword>
<keyword evidence="2" id="KW-0547">Nucleotide-binding</keyword>
<dbReference type="CDD" id="cd01029">
    <property type="entry name" value="TOPRIM_primases"/>
    <property type="match status" value="1"/>
</dbReference>
<gene>
    <name evidence="2" type="ORF">CRT60_16485</name>
</gene>
<protein>
    <submittedName>
        <fullName evidence="2">DNA helicase</fullName>
    </submittedName>
</protein>
<organism evidence="2 3">
    <name type="scientific">Azospirillum palustre</name>
    <dbReference type="NCBI Taxonomy" id="2044885"/>
    <lineage>
        <taxon>Bacteria</taxon>
        <taxon>Pseudomonadati</taxon>
        <taxon>Pseudomonadota</taxon>
        <taxon>Alphaproteobacteria</taxon>
        <taxon>Rhodospirillales</taxon>
        <taxon>Azospirillaceae</taxon>
        <taxon>Azospirillum</taxon>
    </lineage>
</organism>
<reference evidence="3" key="1">
    <citation type="submission" date="2017-10" db="EMBL/GenBank/DDBJ databases">
        <authorList>
            <person name="Kravchenko I.K."/>
            <person name="Grouzdev D.S."/>
        </authorList>
    </citation>
    <scope>NUCLEOTIDE SEQUENCE [LARGE SCALE GENOMIC DNA]</scope>
    <source>
        <strain evidence="3">B2</strain>
    </source>
</reference>
<dbReference type="GO" id="GO:0004386">
    <property type="term" value="F:helicase activity"/>
    <property type="evidence" value="ECO:0007669"/>
    <property type="project" value="UniProtKB-KW"/>
</dbReference>
<name>A0A2B8BFN7_9PROT</name>
<keyword evidence="2" id="KW-0067">ATP-binding</keyword>
<dbReference type="RefSeq" id="WP_098737606.1">
    <property type="nucleotide sequence ID" value="NZ_PDKW01000041.1"/>
</dbReference>
<dbReference type="EMBL" id="PDKW01000041">
    <property type="protein sequence ID" value="PGH56519.1"/>
    <property type="molecule type" value="Genomic_DNA"/>
</dbReference>
<evidence type="ECO:0000313" key="3">
    <source>
        <dbReference type="Proteomes" id="UP000225379"/>
    </source>
</evidence>